<proteinExistence type="predicted"/>
<protein>
    <submittedName>
        <fullName evidence="1">Uncharacterized protein</fullName>
    </submittedName>
</protein>
<reference evidence="1" key="1">
    <citation type="submission" date="2019-11" db="EMBL/GenBank/DDBJ databases">
        <authorList>
            <person name="Feng L."/>
        </authorList>
    </citation>
    <scope>NUCLEOTIDE SEQUENCE</scope>
    <source>
        <strain evidence="1">CnexileLFYP112</strain>
    </source>
</reference>
<sequence>METLENDENAFLILQAQWLGKSMDDIQKIVRETEEERENNHKRLIEEVLMDNLDKELTVDDNKKLKEQLGKSLVFLATKYIKDEANRRNDIKSFNDRAKTLTKEKFNRVMEASDLPYILEKSSQSTFTFHKINN</sequence>
<dbReference type="AlphaFoldDB" id="A0A6N2TXB0"/>
<name>A0A6N2TXB0_9FIRM</name>
<evidence type="ECO:0000313" key="1">
    <source>
        <dbReference type="EMBL" id="VYT09649.1"/>
    </source>
</evidence>
<dbReference type="EMBL" id="CACRTG010000013">
    <property type="protein sequence ID" value="VYT09649.1"/>
    <property type="molecule type" value="Genomic_DNA"/>
</dbReference>
<accession>A0A6N2TXB0</accession>
<organism evidence="1">
    <name type="scientific">[Clostridium] nexile</name>
    <dbReference type="NCBI Taxonomy" id="29361"/>
    <lineage>
        <taxon>Bacteria</taxon>
        <taxon>Bacillati</taxon>
        <taxon>Bacillota</taxon>
        <taxon>Clostridia</taxon>
        <taxon>Lachnospirales</taxon>
        <taxon>Lachnospiraceae</taxon>
        <taxon>Tyzzerella</taxon>
    </lineage>
</organism>
<gene>
    <name evidence="1" type="ORF">CNLFYP112_01783</name>
</gene>